<dbReference type="EMBL" id="CP044232">
    <property type="protein sequence ID" value="QEW03788.1"/>
    <property type="molecule type" value="Genomic_DNA"/>
</dbReference>
<dbReference type="InterPro" id="IPR010852">
    <property type="entry name" value="ABATE"/>
</dbReference>
<keyword evidence="3" id="KW-1185">Reference proteome</keyword>
<evidence type="ECO:0000313" key="2">
    <source>
        <dbReference type="EMBL" id="QEW03788.1"/>
    </source>
</evidence>
<feature type="domain" description="Zinc finger CGNR" evidence="1">
    <location>
        <begin position="139"/>
        <end position="179"/>
    </location>
</feature>
<name>A0A5J6L5E9_9MICO</name>
<accession>A0A5J6L5E9</accession>
<dbReference type="PANTHER" id="PTHR35525:SF3">
    <property type="entry name" value="BLL6575 PROTEIN"/>
    <property type="match status" value="1"/>
</dbReference>
<evidence type="ECO:0000259" key="1">
    <source>
        <dbReference type="Pfam" id="PF11706"/>
    </source>
</evidence>
<dbReference type="AlphaFoldDB" id="A0A5J6L5E9"/>
<dbReference type="RefSeq" id="WP_150925369.1">
    <property type="nucleotide sequence ID" value="NZ_CP044232.1"/>
</dbReference>
<gene>
    <name evidence="2" type="ORF">F6J85_12275</name>
</gene>
<dbReference type="Pfam" id="PF11706">
    <property type="entry name" value="zf-CGNR"/>
    <property type="match status" value="1"/>
</dbReference>
<proteinExistence type="predicted"/>
<dbReference type="KEGG" id="mlz:F6J85_12275"/>
<organism evidence="2 3">
    <name type="scientific">Microbacterium lushaniae</name>
    <dbReference type="NCBI Taxonomy" id="2614639"/>
    <lineage>
        <taxon>Bacteria</taxon>
        <taxon>Bacillati</taxon>
        <taxon>Actinomycetota</taxon>
        <taxon>Actinomycetes</taxon>
        <taxon>Micrococcales</taxon>
        <taxon>Microbacteriaceae</taxon>
        <taxon>Microbacterium</taxon>
    </lineage>
</organism>
<dbReference type="PANTHER" id="PTHR35525">
    <property type="entry name" value="BLL6575 PROTEIN"/>
    <property type="match status" value="1"/>
</dbReference>
<dbReference type="Gene3D" id="1.10.3300.10">
    <property type="entry name" value="Jann2411-like domain"/>
    <property type="match status" value="1"/>
</dbReference>
<dbReference type="SUPFAM" id="SSF160904">
    <property type="entry name" value="Jann2411-like"/>
    <property type="match status" value="1"/>
</dbReference>
<sequence>MTHQGSAVDALPLRLLTRIVNEYGDAPRAAAGESGAPYPPADALGEEATALWAQRAAPPEKALVETANLLHPVFAAASGGECADRLNTLIAEAGLTPAMAAREWDVREQWRTSRPGRTLLAAATLALLDHLRGDPDASRLGTCLGEACVDVYIDHSPARRRQYCSLTCQNRARTRAYRAAKRAAGSSPSAVTP</sequence>
<reference evidence="3" key="1">
    <citation type="submission" date="2019-09" db="EMBL/GenBank/DDBJ databases">
        <title>Mumia zhuanghuii sp. nov. isolated from the intestinal contents of plateau pika (Ochotona curzoniae) in the Qinghai-Tibet plateau of China.</title>
        <authorList>
            <person name="Tian Z."/>
        </authorList>
    </citation>
    <scope>NUCLEOTIDE SEQUENCE [LARGE SCALE GENOMIC DNA]</scope>
    <source>
        <strain evidence="3">L-031</strain>
    </source>
</reference>
<evidence type="ECO:0000313" key="3">
    <source>
        <dbReference type="Proteomes" id="UP000325516"/>
    </source>
</evidence>
<protein>
    <submittedName>
        <fullName evidence="2">CGNR zinc finger domain-containing protein</fullName>
    </submittedName>
</protein>
<dbReference type="InterPro" id="IPR021005">
    <property type="entry name" value="Znf_CGNR"/>
</dbReference>
<dbReference type="Proteomes" id="UP000325516">
    <property type="component" value="Chromosome"/>
</dbReference>
<dbReference type="InterPro" id="IPR023286">
    <property type="entry name" value="ABATE_dom_sf"/>
</dbReference>